<dbReference type="NCBIfam" id="TIGR02215">
    <property type="entry name" value="phage_chp_gp8"/>
    <property type="match status" value="1"/>
</dbReference>
<evidence type="ECO:0000313" key="1">
    <source>
        <dbReference type="EMBL" id="MFC2925175.1"/>
    </source>
</evidence>
<organism evidence="1 2">
    <name type="scientific">Hyphobacterium vulgare</name>
    <dbReference type="NCBI Taxonomy" id="1736751"/>
    <lineage>
        <taxon>Bacteria</taxon>
        <taxon>Pseudomonadati</taxon>
        <taxon>Pseudomonadota</taxon>
        <taxon>Alphaproteobacteria</taxon>
        <taxon>Maricaulales</taxon>
        <taxon>Maricaulaceae</taxon>
        <taxon>Hyphobacterium</taxon>
    </lineage>
</organism>
<dbReference type="InterPro" id="IPR011738">
    <property type="entry name" value="Phage_CHP"/>
</dbReference>
<dbReference type="Proteomes" id="UP001595379">
    <property type="component" value="Unassembled WGS sequence"/>
</dbReference>
<accession>A0ABV6ZUN8</accession>
<gene>
    <name evidence="1" type="ORF">ACFOOR_03555</name>
</gene>
<dbReference type="Gene3D" id="1.10.3230.30">
    <property type="entry name" value="Phage gp6-like head-tail connector protein"/>
    <property type="match status" value="1"/>
</dbReference>
<evidence type="ECO:0008006" key="3">
    <source>
        <dbReference type="Google" id="ProtNLM"/>
    </source>
</evidence>
<name>A0ABV6ZUN8_9PROT</name>
<dbReference type="CDD" id="cd08054">
    <property type="entry name" value="gp6"/>
    <property type="match status" value="1"/>
</dbReference>
<reference evidence="2" key="1">
    <citation type="journal article" date="2019" name="Int. J. Syst. Evol. Microbiol.">
        <title>The Global Catalogue of Microorganisms (GCM) 10K type strain sequencing project: providing services to taxonomists for standard genome sequencing and annotation.</title>
        <authorList>
            <consortium name="The Broad Institute Genomics Platform"/>
            <consortium name="The Broad Institute Genome Sequencing Center for Infectious Disease"/>
            <person name="Wu L."/>
            <person name="Ma J."/>
        </authorList>
    </citation>
    <scope>NUCLEOTIDE SEQUENCE [LARGE SCALE GENOMIC DNA]</scope>
    <source>
        <strain evidence="2">KCTC 52487</strain>
    </source>
</reference>
<comment type="caution">
    <text evidence="1">The sequence shown here is derived from an EMBL/GenBank/DDBJ whole genome shotgun (WGS) entry which is preliminary data.</text>
</comment>
<dbReference type="RefSeq" id="WP_343164053.1">
    <property type="nucleotide sequence ID" value="NZ_JBHRSV010000001.1"/>
</dbReference>
<protein>
    <recommendedName>
        <fullName evidence="3">Phage gp6-like head-tail connector protein</fullName>
    </recommendedName>
</protein>
<proteinExistence type="predicted"/>
<evidence type="ECO:0000313" key="2">
    <source>
        <dbReference type="Proteomes" id="UP001595379"/>
    </source>
</evidence>
<keyword evidence="2" id="KW-1185">Reference proteome</keyword>
<sequence length="194" mass="21228">MTLQLVTPPAAEPVTLAQAKAYLRAGYDAEDELILQLVRAARERVEAETGRALITRAYREVLDDWAVPGRFVPPGQLRLPMPPLISVGGIAFLDEEDAETEWPADQYAVDMDADPGRIAVRGRSTFPRPPRAVAGIRITFDAGYGADPEDVPSALRDAVLRLTVEGYARREAVGNSPLPLSVQALLAPYRRVRL</sequence>
<dbReference type="EMBL" id="JBHRSV010000001">
    <property type="protein sequence ID" value="MFC2925175.1"/>
    <property type="molecule type" value="Genomic_DNA"/>
</dbReference>